<feature type="non-terminal residue" evidence="2">
    <location>
        <position position="94"/>
    </location>
</feature>
<keyword evidence="3" id="KW-1185">Reference proteome</keyword>
<gene>
    <name evidence="2" type="ORF">C0Q70_19677</name>
</gene>
<dbReference type="Proteomes" id="UP000245119">
    <property type="component" value="Linkage Group LG12"/>
</dbReference>
<feature type="region of interest" description="Disordered" evidence="1">
    <location>
        <begin position="33"/>
        <end position="94"/>
    </location>
</feature>
<dbReference type="OrthoDB" id="1926781at2759"/>
<organism evidence="2 3">
    <name type="scientific">Pomacea canaliculata</name>
    <name type="common">Golden apple snail</name>
    <dbReference type="NCBI Taxonomy" id="400727"/>
    <lineage>
        <taxon>Eukaryota</taxon>
        <taxon>Metazoa</taxon>
        <taxon>Spiralia</taxon>
        <taxon>Lophotrochozoa</taxon>
        <taxon>Mollusca</taxon>
        <taxon>Gastropoda</taxon>
        <taxon>Caenogastropoda</taxon>
        <taxon>Architaenioglossa</taxon>
        <taxon>Ampullarioidea</taxon>
        <taxon>Ampullariidae</taxon>
        <taxon>Pomacea</taxon>
    </lineage>
</organism>
<proteinExistence type="predicted"/>
<reference evidence="2 3" key="1">
    <citation type="submission" date="2018-04" db="EMBL/GenBank/DDBJ databases">
        <title>The genome of golden apple snail Pomacea canaliculata provides insight into stress tolerance and invasive adaptation.</title>
        <authorList>
            <person name="Liu C."/>
            <person name="Liu B."/>
            <person name="Ren Y."/>
            <person name="Zhang Y."/>
            <person name="Wang H."/>
            <person name="Li S."/>
            <person name="Jiang F."/>
            <person name="Yin L."/>
            <person name="Zhang G."/>
            <person name="Qian W."/>
            <person name="Fan W."/>
        </authorList>
    </citation>
    <scope>NUCLEOTIDE SEQUENCE [LARGE SCALE GENOMIC DNA]</scope>
    <source>
        <strain evidence="2">SZHN2017</strain>
        <tissue evidence="2">Muscle</tissue>
    </source>
</reference>
<evidence type="ECO:0000313" key="2">
    <source>
        <dbReference type="EMBL" id="PVD21502.1"/>
    </source>
</evidence>
<feature type="compositionally biased region" description="Acidic residues" evidence="1">
    <location>
        <begin position="33"/>
        <end position="56"/>
    </location>
</feature>
<accession>A0A2T7NK05</accession>
<comment type="caution">
    <text evidence="2">The sequence shown here is derived from an EMBL/GenBank/DDBJ whole genome shotgun (WGS) entry which is preliminary data.</text>
</comment>
<evidence type="ECO:0000256" key="1">
    <source>
        <dbReference type="SAM" id="MobiDB-lite"/>
    </source>
</evidence>
<protein>
    <submittedName>
        <fullName evidence="2">Uncharacterized protein</fullName>
    </submittedName>
</protein>
<name>A0A2T7NK05_POMCA</name>
<sequence length="94" mass="10276">MFVLPRGSSFSFCIMTIRGGIVAFADARWEGEDDEATIENDDNIPTAEDDGGEDADSSVVETEREEESEDEPVLKPHPDADTFVLFTKPTGLGH</sequence>
<evidence type="ECO:0000313" key="3">
    <source>
        <dbReference type="Proteomes" id="UP000245119"/>
    </source>
</evidence>
<dbReference type="AlphaFoldDB" id="A0A2T7NK05"/>
<dbReference type="EMBL" id="PZQS01000012">
    <property type="protein sequence ID" value="PVD21502.1"/>
    <property type="molecule type" value="Genomic_DNA"/>
</dbReference>
<dbReference type="STRING" id="400727.A0A2T7NK05"/>